<dbReference type="InterPro" id="IPR012661">
    <property type="entry name" value="CHP02448"/>
</dbReference>
<evidence type="ECO:0000313" key="2">
    <source>
        <dbReference type="EMBL" id="AVO53362.1"/>
    </source>
</evidence>
<protein>
    <submittedName>
        <fullName evidence="2">Holliday junction resolvasome, helicase subunit</fullName>
    </submittedName>
</protein>
<dbReference type="AlphaFoldDB" id="A0A2R3QNQ7"/>
<sequence length="107" mass="10757">MHLKKTLFASLFILGMAGSACASSLVATTDTLLGAVAASAEALSDATSSLHDSKVVRAARDDAASFVASAGAIRGARLEAALAHIRGHAPELANTGDLQLAQAILSQ</sequence>
<proteinExistence type="predicted"/>
<dbReference type="PROSITE" id="PS51257">
    <property type="entry name" value="PROKAR_LIPOPROTEIN"/>
    <property type="match status" value="1"/>
</dbReference>
<keyword evidence="2" id="KW-0067">ATP-binding</keyword>
<evidence type="ECO:0000256" key="1">
    <source>
        <dbReference type="SAM" id="SignalP"/>
    </source>
</evidence>
<keyword evidence="1" id="KW-0732">Signal</keyword>
<organism evidence="2 3">
    <name type="scientific">Ectopseudomonas mendocina</name>
    <name type="common">Pseudomonas mendocina</name>
    <dbReference type="NCBI Taxonomy" id="300"/>
    <lineage>
        <taxon>Bacteria</taxon>
        <taxon>Pseudomonadati</taxon>
        <taxon>Pseudomonadota</taxon>
        <taxon>Gammaproteobacteria</taxon>
        <taxon>Pseudomonadales</taxon>
        <taxon>Pseudomonadaceae</taxon>
        <taxon>Ectopseudomonas</taxon>
    </lineage>
</organism>
<keyword evidence="2" id="KW-0347">Helicase</keyword>
<dbReference type="OrthoDB" id="7022011at2"/>
<evidence type="ECO:0000313" key="3">
    <source>
        <dbReference type="Proteomes" id="UP000238327"/>
    </source>
</evidence>
<dbReference type="RefSeq" id="WP_106738159.1">
    <property type="nucleotide sequence ID" value="NZ_CP027657.1"/>
</dbReference>
<accession>A0A2R3QNQ7</accession>
<dbReference type="EMBL" id="CP027657">
    <property type="protein sequence ID" value="AVO53362.1"/>
    <property type="molecule type" value="Genomic_DNA"/>
</dbReference>
<reference evidence="2 3" key="1">
    <citation type="submission" date="2018-03" db="EMBL/GenBank/DDBJ databases">
        <title>Complete genome sequence and methylome analysis of Pseudomonas mendocina NEB 698.</title>
        <authorList>
            <person name="Morgan R.D."/>
        </authorList>
    </citation>
    <scope>NUCLEOTIDE SEQUENCE [LARGE SCALE GENOMIC DNA]</scope>
    <source>
        <strain evidence="2 3">NEB698</strain>
    </source>
</reference>
<dbReference type="Pfam" id="PF09498">
    <property type="entry name" value="DUF2388"/>
    <property type="match status" value="1"/>
</dbReference>
<keyword evidence="2" id="KW-0378">Hydrolase</keyword>
<feature type="chain" id="PRO_5015314475" evidence="1">
    <location>
        <begin position="23"/>
        <end position="107"/>
    </location>
</feature>
<dbReference type="Proteomes" id="UP000238327">
    <property type="component" value="Chromosome"/>
</dbReference>
<feature type="signal peptide" evidence="1">
    <location>
        <begin position="1"/>
        <end position="22"/>
    </location>
</feature>
<keyword evidence="2" id="KW-0547">Nucleotide-binding</keyword>
<dbReference type="GO" id="GO:0004386">
    <property type="term" value="F:helicase activity"/>
    <property type="evidence" value="ECO:0007669"/>
    <property type="project" value="UniProtKB-KW"/>
</dbReference>
<dbReference type="NCBIfam" id="TIGR02448">
    <property type="entry name" value="conserverd hypothetical protein"/>
    <property type="match status" value="1"/>
</dbReference>
<gene>
    <name evidence="2" type="ORF">C7A17_11475</name>
</gene>
<name>A0A2R3QNQ7_ECTME</name>